<dbReference type="OrthoDB" id="3246647at2"/>
<organism evidence="7 8">
    <name type="scientific">Coriobacterium glomerans (strain ATCC 49209 / DSM 20642 / JCM 10262 / PW2)</name>
    <dbReference type="NCBI Taxonomy" id="700015"/>
    <lineage>
        <taxon>Bacteria</taxon>
        <taxon>Bacillati</taxon>
        <taxon>Actinomycetota</taxon>
        <taxon>Coriobacteriia</taxon>
        <taxon>Coriobacteriales</taxon>
        <taxon>Coriobacteriaceae</taxon>
        <taxon>Coriobacterium</taxon>
    </lineage>
</organism>
<protein>
    <submittedName>
        <fullName evidence="7">Polysaccharide biosynthesis protein</fullName>
    </submittedName>
</protein>
<evidence type="ECO:0000256" key="3">
    <source>
        <dbReference type="ARBA" id="ARBA00022692"/>
    </source>
</evidence>
<reference evidence="8" key="1">
    <citation type="journal article" date="2013" name="Stand. Genomic Sci.">
        <title>Complete genome sequence of Coriobacterium glomerans type strain (PW2(T)) from the midgut of Pyrrhocoris apterus L. (red soldier bug).</title>
        <authorList>
            <person name="Stackebrandt E."/>
            <person name="Zeytun A."/>
            <person name="Lapidus A."/>
            <person name="Nolan M."/>
            <person name="Lucas S."/>
            <person name="Hammon N."/>
            <person name="Deshpande S."/>
            <person name="Cheng J.F."/>
            <person name="Tapia R."/>
            <person name="Goodwin L.A."/>
            <person name="Pitluck S."/>
            <person name="Liolios K."/>
            <person name="Pagani I."/>
            <person name="Ivanova N."/>
            <person name="Mavromatis K."/>
            <person name="Mikhailova N."/>
            <person name="Huntemann M."/>
            <person name="Pati A."/>
            <person name="Chen A."/>
            <person name="Palaniappan K."/>
            <person name="Chang Y.J."/>
            <person name="Land M."/>
            <person name="Hauser L."/>
            <person name="Rohde M."/>
            <person name="Pukall R."/>
            <person name="Goker M."/>
            <person name="Detter J.C."/>
            <person name="Woyke T."/>
            <person name="Bristow J."/>
            <person name="Eisen J.A."/>
            <person name="Markowitz V."/>
            <person name="Hugenholtz P."/>
            <person name="Kyrpides N.C."/>
            <person name="Klenk H.P."/>
        </authorList>
    </citation>
    <scope>NUCLEOTIDE SEQUENCE</scope>
    <source>
        <strain evidence="8">ATCC 49209 / DSM 20642 / JCM 10262 / PW2</strain>
    </source>
</reference>
<feature type="transmembrane region" description="Helical" evidence="6">
    <location>
        <begin position="112"/>
        <end position="133"/>
    </location>
</feature>
<feature type="transmembrane region" description="Helical" evidence="6">
    <location>
        <begin position="145"/>
        <end position="166"/>
    </location>
</feature>
<evidence type="ECO:0000256" key="5">
    <source>
        <dbReference type="ARBA" id="ARBA00023136"/>
    </source>
</evidence>
<dbReference type="PANTHER" id="PTHR30250:SF11">
    <property type="entry name" value="O-ANTIGEN TRANSPORTER-RELATED"/>
    <property type="match status" value="1"/>
</dbReference>
<evidence type="ECO:0000256" key="1">
    <source>
        <dbReference type="ARBA" id="ARBA00004651"/>
    </source>
</evidence>
<feature type="transmembrane region" description="Helical" evidence="6">
    <location>
        <begin position="331"/>
        <end position="349"/>
    </location>
</feature>
<dbReference type="eggNOG" id="COG2244">
    <property type="taxonomic scope" value="Bacteria"/>
</dbReference>
<name>F2N846_CORGP</name>
<dbReference type="HOGENOM" id="CLU_032713_0_0_11"/>
<comment type="subcellular location">
    <subcellularLocation>
        <location evidence="1">Cell membrane</location>
        <topology evidence="1">Multi-pass membrane protein</topology>
    </subcellularLocation>
</comment>
<proteinExistence type="predicted"/>
<dbReference type="Pfam" id="PF01943">
    <property type="entry name" value="Polysacc_synt"/>
    <property type="match status" value="1"/>
</dbReference>
<feature type="transmembrane region" description="Helical" evidence="6">
    <location>
        <begin position="389"/>
        <end position="410"/>
    </location>
</feature>
<feature type="transmembrane region" description="Helical" evidence="6">
    <location>
        <begin position="290"/>
        <end position="311"/>
    </location>
</feature>
<dbReference type="EMBL" id="CP002628">
    <property type="protein sequence ID" value="AEB07229.1"/>
    <property type="molecule type" value="Genomic_DNA"/>
</dbReference>
<evidence type="ECO:0000313" key="7">
    <source>
        <dbReference type="EMBL" id="AEB07229.1"/>
    </source>
</evidence>
<dbReference type="RefSeq" id="WP_013708972.1">
    <property type="nucleotide sequence ID" value="NC_015389.1"/>
</dbReference>
<keyword evidence="5 6" id="KW-0472">Membrane</keyword>
<feature type="transmembrane region" description="Helical" evidence="6">
    <location>
        <begin position="247"/>
        <end position="269"/>
    </location>
</feature>
<feature type="transmembrane region" description="Helical" evidence="6">
    <location>
        <begin position="361"/>
        <end position="383"/>
    </location>
</feature>
<keyword evidence="8" id="KW-1185">Reference proteome</keyword>
<dbReference type="KEGG" id="cgo:Corgl_1123"/>
<dbReference type="InterPro" id="IPR002797">
    <property type="entry name" value="Polysacc_synth"/>
</dbReference>
<dbReference type="GO" id="GO:0005886">
    <property type="term" value="C:plasma membrane"/>
    <property type="evidence" value="ECO:0007669"/>
    <property type="project" value="UniProtKB-SubCell"/>
</dbReference>
<accession>F2N846</accession>
<dbReference type="STRING" id="700015.Corgl_1123"/>
<keyword evidence="2" id="KW-1003">Cell membrane</keyword>
<feature type="transmembrane region" description="Helical" evidence="6">
    <location>
        <begin position="48"/>
        <end position="66"/>
    </location>
</feature>
<dbReference type="InterPro" id="IPR050833">
    <property type="entry name" value="Poly_Biosynth_Transport"/>
</dbReference>
<dbReference type="AlphaFoldDB" id="F2N846"/>
<keyword evidence="4 6" id="KW-1133">Transmembrane helix</keyword>
<evidence type="ECO:0000256" key="6">
    <source>
        <dbReference type="SAM" id="Phobius"/>
    </source>
</evidence>
<dbReference type="Proteomes" id="UP000006851">
    <property type="component" value="Chromosome"/>
</dbReference>
<dbReference type="PANTHER" id="PTHR30250">
    <property type="entry name" value="PST FAMILY PREDICTED COLANIC ACID TRANSPORTER"/>
    <property type="match status" value="1"/>
</dbReference>
<gene>
    <name evidence="7" type="ordered locus">Corgl_1123</name>
</gene>
<keyword evidence="3 6" id="KW-0812">Transmembrane</keyword>
<feature type="transmembrane region" description="Helical" evidence="6">
    <location>
        <begin position="87"/>
        <end position="106"/>
    </location>
</feature>
<evidence type="ECO:0000256" key="2">
    <source>
        <dbReference type="ARBA" id="ARBA00022475"/>
    </source>
</evidence>
<feature type="transmembrane region" description="Helical" evidence="6">
    <location>
        <begin position="17"/>
        <end position="42"/>
    </location>
</feature>
<sequence>MDVDVVSVKQLSIRQNLIWNTVGNLLYLVVQWALTYCVIIFLGYGEAGVFSLAMSIGNSFYNIATFTIRNYQVSDVSNRFSDDTYILARRICSVAAVLLCILFTVWNGYSLATMLCILMYMLFKISEAMADVYHGIMQRALRMDCIGISFAMKGIVELIFFVVAIILGKTLFIALLCLTVASFGLVYFFDRRIAFSLSVPSDPSRKTQSQVRQLLKTCIPIALYGFFFNTMAQIPRFFLESLSGAEILGVYTSVALPVTIVQVSANFIFSPVTTPLANCIKVGNIKQFIHYIKLVFAGIAIVGIISLPSSIIFGRSFLSILYGSSIVSHDYLLFPLVISGLLVAASWFIANTLTVLRQLRILLLASCISFFIVVISSVPLILACGQNGVTFSFILGLLIFFVICLTSLVFEVRNKMQRQCCNN</sequence>
<feature type="transmembrane region" description="Helical" evidence="6">
    <location>
        <begin position="214"/>
        <end position="235"/>
    </location>
</feature>
<feature type="transmembrane region" description="Helical" evidence="6">
    <location>
        <begin position="172"/>
        <end position="189"/>
    </location>
</feature>
<evidence type="ECO:0000256" key="4">
    <source>
        <dbReference type="ARBA" id="ARBA00022989"/>
    </source>
</evidence>
<evidence type="ECO:0000313" key="8">
    <source>
        <dbReference type="Proteomes" id="UP000006851"/>
    </source>
</evidence>